<dbReference type="CDD" id="cd00067">
    <property type="entry name" value="GAL4"/>
    <property type="match status" value="1"/>
</dbReference>
<reference evidence="6 7" key="1">
    <citation type="submission" date="2024-03" db="EMBL/GenBank/DDBJ databases">
        <title>A high-quality draft genome sequence of Diaporthe vaccinii, a causative agent of upright dieback and viscid rot disease in cranberry plants.</title>
        <authorList>
            <person name="Sarrasin M."/>
            <person name="Lang B.F."/>
            <person name="Burger G."/>
        </authorList>
    </citation>
    <scope>NUCLEOTIDE SEQUENCE [LARGE SCALE GENOMIC DNA]</scope>
    <source>
        <strain evidence="6 7">IS7</strain>
    </source>
</reference>
<gene>
    <name evidence="6" type="ORF">FJTKL_04665</name>
</gene>
<dbReference type="EMBL" id="JBAWTH010000018">
    <property type="protein sequence ID" value="KAL2287864.1"/>
    <property type="molecule type" value="Genomic_DNA"/>
</dbReference>
<comment type="subcellular location">
    <subcellularLocation>
        <location evidence="1">Nucleus</location>
    </subcellularLocation>
</comment>
<comment type="caution">
    <text evidence="6">The sequence shown here is derived from an EMBL/GenBank/DDBJ whole genome shotgun (WGS) entry which is preliminary data.</text>
</comment>
<dbReference type="Gene3D" id="4.10.240.10">
    <property type="entry name" value="Zn(2)-C6 fungal-type DNA-binding domain"/>
    <property type="match status" value="1"/>
</dbReference>
<evidence type="ECO:0000256" key="1">
    <source>
        <dbReference type="ARBA" id="ARBA00004123"/>
    </source>
</evidence>
<dbReference type="EMBL" id="JBAWTH010000018">
    <property type="protein sequence ID" value="KAL2287866.1"/>
    <property type="molecule type" value="Genomic_DNA"/>
</dbReference>
<evidence type="ECO:0000313" key="6">
    <source>
        <dbReference type="EMBL" id="KAL2287867.1"/>
    </source>
</evidence>
<dbReference type="EMBL" id="JBAWTH010000018">
    <property type="protein sequence ID" value="KAL2287863.1"/>
    <property type="molecule type" value="Genomic_DNA"/>
</dbReference>
<dbReference type="CDD" id="cd12148">
    <property type="entry name" value="fungal_TF_MHR"/>
    <property type="match status" value="1"/>
</dbReference>
<accession>A0ABR4EZJ2</accession>
<keyword evidence="2" id="KW-0479">Metal-binding</keyword>
<dbReference type="InterPro" id="IPR050613">
    <property type="entry name" value="Sec_Metabolite_Reg"/>
</dbReference>
<evidence type="ECO:0000256" key="4">
    <source>
        <dbReference type="SAM" id="MobiDB-lite"/>
    </source>
</evidence>
<organism evidence="6 7">
    <name type="scientific">Diaporthe vaccinii</name>
    <dbReference type="NCBI Taxonomy" id="105482"/>
    <lineage>
        <taxon>Eukaryota</taxon>
        <taxon>Fungi</taxon>
        <taxon>Dikarya</taxon>
        <taxon>Ascomycota</taxon>
        <taxon>Pezizomycotina</taxon>
        <taxon>Sordariomycetes</taxon>
        <taxon>Sordariomycetidae</taxon>
        <taxon>Diaporthales</taxon>
        <taxon>Diaporthaceae</taxon>
        <taxon>Diaporthe</taxon>
        <taxon>Diaporthe eres species complex</taxon>
    </lineage>
</organism>
<dbReference type="PROSITE" id="PS00463">
    <property type="entry name" value="ZN2_CY6_FUNGAL_1"/>
    <property type="match status" value="1"/>
</dbReference>
<sequence>MSASLGPRQASDAGKEVHALSCSNCRQRKVKCTKTFPCPNCLRGGLECIFPSRKKDRRPRTNRNHELLNRLAKLEAIVGQVDPDAVSANPGHPPVDAVRPGSATEATDKAVAQPAINLARQVAVSELRNPQKRCPTAQPVSKDDPAAKYVSGEFWANLSREVEGIKATLEQPSDDDEDDDEGENDGPSSESQYQGSHGSHGSLNYSISPPVLLGKASAVAVLSHPPPARMRTLCDVYFRNVDPLMKILHRPTVEKTFDLYIMNPADHPLSRTIEALFFAMYFGAVTSMQPDSCVKQLGEDRRVLSVQYKQAVEHALARADYLNSTSLETLQAFMIYSTCLRNYAESRASWALLAMVLRLAQAIGVHRDSDGSAFSPYEAEMRRRLWSQIIMLDVRAAQDRGTEAMIRQEETNTSPPTNINDEDFGPHTTVPLSQLEKEGPTDITFSLCTYHCSKLFLYIHGPRSRFSKATHETTIPGSQVQSQVSEEDIIQRIKTLEAQFLTPAADHPGHPQASYAATVLRISSLVYWLSIQYPLQVRQPTIKPRVSREHMLQTAVAIMELQACGPSSAAMSPEEFRERYIWWQDGYIPWHPLAVALAELCVQTEGPMVDRAWKTIDRVMPSWSDKVADTRKGALWRPIRKLLKQARQRRAEAQMRKLGISEPGQQGIAGGQAQPTHPPPPQTQTRDTAQPHSRQAHQAVAADVPVHSPTPPSVSTRASRPPPNPATALGPTGIPLSQDFGPMPDMPAAAPPFIMENSHHQWTIGFADLADVPMDTMISNGGSVDVGGGGQDFDLMDWSYWNDFVNDASVDVEGHTSPSSEGK</sequence>
<dbReference type="PROSITE" id="PS50048">
    <property type="entry name" value="ZN2_CY6_FUNGAL_2"/>
    <property type="match status" value="1"/>
</dbReference>
<dbReference type="InterPro" id="IPR007219">
    <property type="entry name" value="XnlR_reg_dom"/>
</dbReference>
<name>A0ABR4EZJ2_9PEZI</name>
<dbReference type="SUPFAM" id="SSF57701">
    <property type="entry name" value="Zn2/Cys6 DNA-binding domain"/>
    <property type="match status" value="1"/>
</dbReference>
<feature type="region of interest" description="Disordered" evidence="4">
    <location>
        <begin position="168"/>
        <end position="200"/>
    </location>
</feature>
<dbReference type="Proteomes" id="UP001600888">
    <property type="component" value="Unassembled WGS sequence"/>
</dbReference>
<dbReference type="EMBL" id="JBAWTH010000018">
    <property type="protein sequence ID" value="KAL2287867.1"/>
    <property type="molecule type" value="Genomic_DNA"/>
</dbReference>
<feature type="domain" description="Zn(2)-C6 fungal-type" evidence="5">
    <location>
        <begin position="21"/>
        <end position="50"/>
    </location>
</feature>
<dbReference type="InterPro" id="IPR001138">
    <property type="entry name" value="Zn2Cys6_DnaBD"/>
</dbReference>
<dbReference type="SMART" id="SM00066">
    <property type="entry name" value="GAL4"/>
    <property type="match status" value="1"/>
</dbReference>
<evidence type="ECO:0000313" key="7">
    <source>
        <dbReference type="Proteomes" id="UP001600888"/>
    </source>
</evidence>
<dbReference type="InterPro" id="IPR036864">
    <property type="entry name" value="Zn2-C6_fun-type_DNA-bd_sf"/>
</dbReference>
<feature type="compositionally biased region" description="Low complexity" evidence="4">
    <location>
        <begin position="185"/>
        <end position="200"/>
    </location>
</feature>
<keyword evidence="7" id="KW-1185">Reference proteome</keyword>
<dbReference type="Pfam" id="PF00172">
    <property type="entry name" value="Zn_clus"/>
    <property type="match status" value="1"/>
</dbReference>
<protein>
    <recommendedName>
        <fullName evidence="5">Zn(2)-C6 fungal-type domain-containing protein</fullName>
    </recommendedName>
</protein>
<dbReference type="EMBL" id="JBAWTH010000018">
    <property type="protein sequence ID" value="KAL2287865.1"/>
    <property type="molecule type" value="Genomic_DNA"/>
</dbReference>
<dbReference type="SMART" id="SM00906">
    <property type="entry name" value="Fungal_trans"/>
    <property type="match status" value="1"/>
</dbReference>
<keyword evidence="3" id="KW-0539">Nucleus</keyword>
<dbReference type="PANTHER" id="PTHR31001">
    <property type="entry name" value="UNCHARACTERIZED TRANSCRIPTIONAL REGULATORY PROTEIN"/>
    <property type="match status" value="1"/>
</dbReference>
<feature type="region of interest" description="Disordered" evidence="4">
    <location>
        <begin position="647"/>
        <end position="736"/>
    </location>
</feature>
<dbReference type="PANTHER" id="PTHR31001:SF77">
    <property type="entry name" value="TRANSCRIPTION FACTOR, PUTATIVE (AFU_ORTHOLOGUE AFUA_3G12940)-RELATED"/>
    <property type="match status" value="1"/>
</dbReference>
<evidence type="ECO:0000256" key="3">
    <source>
        <dbReference type="ARBA" id="ARBA00023242"/>
    </source>
</evidence>
<dbReference type="Pfam" id="PF04082">
    <property type="entry name" value="Fungal_trans"/>
    <property type="match status" value="1"/>
</dbReference>
<evidence type="ECO:0000259" key="5">
    <source>
        <dbReference type="PROSITE" id="PS50048"/>
    </source>
</evidence>
<evidence type="ECO:0000256" key="2">
    <source>
        <dbReference type="ARBA" id="ARBA00022723"/>
    </source>
</evidence>
<feature type="compositionally biased region" description="Acidic residues" evidence="4">
    <location>
        <begin position="172"/>
        <end position="184"/>
    </location>
</feature>
<proteinExistence type="predicted"/>